<evidence type="ECO:0000313" key="6">
    <source>
        <dbReference type="EMBL" id="MFC3443333.1"/>
    </source>
</evidence>
<evidence type="ECO:0000256" key="1">
    <source>
        <dbReference type="ARBA" id="ARBA00001974"/>
    </source>
</evidence>
<comment type="similarity">
    <text evidence="2">Belongs to the GMC oxidoreductase family.</text>
</comment>
<dbReference type="PIRSF" id="PIRSF000137">
    <property type="entry name" value="Alcohol_oxidase"/>
    <property type="match status" value="1"/>
</dbReference>
<organism evidence="6 7">
    <name type="scientific">Sphingobium rhizovicinum</name>
    <dbReference type="NCBI Taxonomy" id="432308"/>
    <lineage>
        <taxon>Bacteria</taxon>
        <taxon>Pseudomonadati</taxon>
        <taxon>Pseudomonadota</taxon>
        <taxon>Alphaproteobacteria</taxon>
        <taxon>Sphingomonadales</taxon>
        <taxon>Sphingomonadaceae</taxon>
        <taxon>Sphingobium</taxon>
    </lineage>
</organism>
<evidence type="ECO:0000313" key="7">
    <source>
        <dbReference type="Proteomes" id="UP001595681"/>
    </source>
</evidence>
<protein>
    <submittedName>
        <fullName evidence="6">GMC family oxidoreductase</fullName>
    </submittedName>
</protein>
<keyword evidence="3" id="KW-0285">Flavoprotein</keyword>
<dbReference type="PANTHER" id="PTHR11552">
    <property type="entry name" value="GLUCOSE-METHANOL-CHOLINE GMC OXIDOREDUCTASE"/>
    <property type="match status" value="1"/>
</dbReference>
<dbReference type="Gene3D" id="3.30.560.10">
    <property type="entry name" value="Glucose Oxidase, domain 3"/>
    <property type="match status" value="1"/>
</dbReference>
<proteinExistence type="inferred from homology"/>
<feature type="domain" description="Glucose-methanol-choline oxidoreductase N-terminal" evidence="5">
    <location>
        <begin position="255"/>
        <end position="269"/>
    </location>
</feature>
<dbReference type="Gene3D" id="3.50.50.60">
    <property type="entry name" value="FAD/NAD(P)-binding domain"/>
    <property type="match status" value="1"/>
</dbReference>
<dbReference type="PANTHER" id="PTHR11552:SF147">
    <property type="entry name" value="CHOLINE DEHYDROGENASE, MITOCHONDRIAL"/>
    <property type="match status" value="1"/>
</dbReference>
<comment type="cofactor">
    <cofactor evidence="1">
        <name>FAD</name>
        <dbReference type="ChEBI" id="CHEBI:57692"/>
    </cofactor>
</comment>
<keyword evidence="7" id="KW-1185">Reference proteome</keyword>
<dbReference type="InterPro" id="IPR036188">
    <property type="entry name" value="FAD/NAD-bd_sf"/>
</dbReference>
<dbReference type="EMBL" id="JBHRVU010000005">
    <property type="protein sequence ID" value="MFC3443333.1"/>
    <property type="molecule type" value="Genomic_DNA"/>
</dbReference>
<dbReference type="PROSITE" id="PS00624">
    <property type="entry name" value="GMC_OXRED_2"/>
    <property type="match status" value="1"/>
</dbReference>
<dbReference type="SUPFAM" id="SSF51905">
    <property type="entry name" value="FAD/NAD(P)-binding domain"/>
    <property type="match status" value="1"/>
</dbReference>
<gene>
    <name evidence="6" type="ORF">ACFOKF_19445</name>
</gene>
<reference evidence="7" key="1">
    <citation type="journal article" date="2019" name="Int. J. Syst. Evol. Microbiol.">
        <title>The Global Catalogue of Microorganisms (GCM) 10K type strain sequencing project: providing services to taxonomists for standard genome sequencing and annotation.</title>
        <authorList>
            <consortium name="The Broad Institute Genomics Platform"/>
            <consortium name="The Broad Institute Genome Sequencing Center for Infectious Disease"/>
            <person name="Wu L."/>
            <person name="Ma J."/>
        </authorList>
    </citation>
    <scope>NUCLEOTIDE SEQUENCE [LARGE SCALE GENOMIC DNA]</scope>
    <source>
        <strain evidence="7">CCM 7491</strain>
    </source>
</reference>
<dbReference type="InterPro" id="IPR007867">
    <property type="entry name" value="GMC_OxRtase_C"/>
</dbReference>
<dbReference type="Pfam" id="PF00732">
    <property type="entry name" value="GMC_oxred_N"/>
    <property type="match status" value="1"/>
</dbReference>
<comment type="caution">
    <text evidence="6">The sequence shown here is derived from an EMBL/GenBank/DDBJ whole genome shotgun (WGS) entry which is preliminary data.</text>
</comment>
<dbReference type="Pfam" id="PF05199">
    <property type="entry name" value="GMC_oxred_C"/>
    <property type="match status" value="1"/>
</dbReference>
<sequence>MAESWDYIIVGAGSSGCVLAERLSANGRHSVLMLEAGGTDDSPLIHMPKGIGKVAANPRYAWHYQVEQRRLPEVPSTESWVRGKGLGGSSSINGMIYVRGQPEDYRQWVARGATGWGWDTMKAAYQAIEDHELGAGDGRGVGGPLHISSGKFRYPLAEAMIRAGEQMGLKRKDDLNGEDQEGIGYYSHNIRRGRRQSAALVFLKPASRRPNVKVVTGAHVDRVRFEGKRAVGVEATVNGHPAFFAAAGEVILSAGAVVSPLILQRSGVGRGAHLSAFGIDIVADRAGVGHHLREHLGISLPHRLRGAPGNNREFQGLRLVGNVLRYYLKHDGPMATGPYEVGAFVRSHAGATRPDLQLFWSAFTFKRVTNANNPVQLAATEDEPGMTLYGQLIGLTSQGSVEIGGAGSAAAPIIKPNWLTTPEDVKTGIASIRYMRKILQQGAIAPYVGEELLPGHQYETDAGIEEALRLFGRCGTHAVGTCAMGDADAVLDPQLRVRGVEGLRVVDCSSMPGLISGNTNAPAMALGWHAGEVIQNSPRA</sequence>
<evidence type="ECO:0000256" key="3">
    <source>
        <dbReference type="ARBA" id="ARBA00022630"/>
    </source>
</evidence>
<dbReference type="RefSeq" id="WP_380798039.1">
    <property type="nucleotide sequence ID" value="NZ_JBHRVU010000005.1"/>
</dbReference>
<accession>A0ABV7NJK5</accession>
<dbReference type="SUPFAM" id="SSF54373">
    <property type="entry name" value="FAD-linked reductases, C-terminal domain"/>
    <property type="match status" value="1"/>
</dbReference>
<name>A0ABV7NJK5_9SPHN</name>
<dbReference type="Proteomes" id="UP001595681">
    <property type="component" value="Unassembled WGS sequence"/>
</dbReference>
<evidence type="ECO:0000256" key="4">
    <source>
        <dbReference type="ARBA" id="ARBA00022827"/>
    </source>
</evidence>
<dbReference type="InterPro" id="IPR012132">
    <property type="entry name" value="GMC_OxRdtase"/>
</dbReference>
<keyword evidence="4" id="KW-0274">FAD</keyword>
<evidence type="ECO:0000259" key="5">
    <source>
        <dbReference type="PROSITE" id="PS00624"/>
    </source>
</evidence>
<evidence type="ECO:0000256" key="2">
    <source>
        <dbReference type="ARBA" id="ARBA00010790"/>
    </source>
</evidence>
<dbReference type="InterPro" id="IPR000172">
    <property type="entry name" value="GMC_OxRdtase_N"/>
</dbReference>